<evidence type="ECO:0000259" key="3">
    <source>
        <dbReference type="Pfam" id="PF13229"/>
    </source>
</evidence>
<dbReference type="InterPro" id="IPR006626">
    <property type="entry name" value="PbH1"/>
</dbReference>
<evidence type="ECO:0000256" key="2">
    <source>
        <dbReference type="SAM" id="SignalP"/>
    </source>
</evidence>
<dbReference type="Pfam" id="PF13229">
    <property type="entry name" value="Beta_helix"/>
    <property type="match status" value="1"/>
</dbReference>
<keyword evidence="2" id="KW-0732">Signal</keyword>
<reference evidence="4 5" key="1">
    <citation type="submission" date="2020-10" db="EMBL/GenBank/DDBJ databases">
        <title>Haloactinobacterium sp. RN3S43, a bacterium isolated from saline soil.</title>
        <authorList>
            <person name="Sun J.-Q."/>
        </authorList>
    </citation>
    <scope>NUCLEOTIDE SEQUENCE [LARGE SCALE GENOMIC DNA]</scope>
    <source>
        <strain evidence="4 5">RN3S43</strain>
    </source>
</reference>
<sequence>MSHDDTPRSPSRRSLVAGLAATGGLAALLATPAEAAADPLTRRLFVEDFRTASDQQAWEDAVAACHALTGGAHLIASAPTYDFTAPIDLTGLSNVTIEGLGADTTTLRADPSLTGSLTRVFFIGGSASTRNITFRNLGFDGGMTGEPSGHARDGAQPRPFPSDGYLRTGIFAQGPHAPTSPTLGEVNGITVENCRFYGLEHLPVHVNGARNVAVRDTYFRRCKDVGFTFCHSVQFHHNRIEWSADNGVSLSRGCREVTCSGNTIAGSFFSGIFAGGFGDDIGPSHLAIVGNTVSNSGIGGIELTRGTCDTLVQGNVVEGVLRGVGTWNSDGNGPWYGVGIMISGMPLNHSSSFSSGDQGDYEQLAERHVIVGNLVRNAERCGILFHGTDHLTVLGNGVHNPGSEYYIDGVTPIPDDATYRNVGIGAFAPAAGSSTNTTIMTNQITDSRGGVMTYGIIPRQPSTGMIAGNVIEGAAQTTPEGFPAPTHSSASRPAASAFPPGSSIFDTTTNSPLWSDGSTWRDASGSPA</sequence>
<dbReference type="KEGG" id="halt:IM660_04405"/>
<organism evidence="4 5">
    <name type="scientific">Ruania alkalisoli</name>
    <dbReference type="NCBI Taxonomy" id="2779775"/>
    <lineage>
        <taxon>Bacteria</taxon>
        <taxon>Bacillati</taxon>
        <taxon>Actinomycetota</taxon>
        <taxon>Actinomycetes</taxon>
        <taxon>Micrococcales</taxon>
        <taxon>Ruaniaceae</taxon>
        <taxon>Ruania</taxon>
    </lineage>
</organism>
<dbReference type="Proteomes" id="UP000593758">
    <property type="component" value="Chromosome"/>
</dbReference>
<dbReference type="EMBL" id="CP063169">
    <property type="protein sequence ID" value="QOR71539.1"/>
    <property type="molecule type" value="Genomic_DNA"/>
</dbReference>
<dbReference type="PROSITE" id="PS51318">
    <property type="entry name" value="TAT"/>
    <property type="match status" value="1"/>
</dbReference>
<proteinExistence type="predicted"/>
<dbReference type="Gene3D" id="2.160.20.10">
    <property type="entry name" value="Single-stranded right-handed beta-helix, Pectin lyase-like"/>
    <property type="match status" value="2"/>
</dbReference>
<evidence type="ECO:0000313" key="5">
    <source>
        <dbReference type="Proteomes" id="UP000593758"/>
    </source>
</evidence>
<name>A0A7M1SVF1_9MICO</name>
<feature type="compositionally biased region" description="Polar residues" evidence="1">
    <location>
        <begin position="504"/>
        <end position="518"/>
    </location>
</feature>
<dbReference type="InterPro" id="IPR006311">
    <property type="entry name" value="TAT_signal"/>
</dbReference>
<feature type="region of interest" description="Disordered" evidence="1">
    <location>
        <begin position="476"/>
        <end position="528"/>
    </location>
</feature>
<gene>
    <name evidence="4" type="ORF">IM660_04405</name>
</gene>
<dbReference type="SUPFAM" id="SSF51126">
    <property type="entry name" value="Pectin lyase-like"/>
    <property type="match status" value="2"/>
</dbReference>
<feature type="compositionally biased region" description="Low complexity" evidence="1">
    <location>
        <begin position="483"/>
        <end position="503"/>
    </location>
</feature>
<feature type="domain" description="Right handed beta helix" evidence="3">
    <location>
        <begin position="187"/>
        <end position="316"/>
    </location>
</feature>
<feature type="chain" id="PRO_5033033993" evidence="2">
    <location>
        <begin position="36"/>
        <end position="528"/>
    </location>
</feature>
<evidence type="ECO:0000256" key="1">
    <source>
        <dbReference type="SAM" id="MobiDB-lite"/>
    </source>
</evidence>
<dbReference type="RefSeq" id="WP_193498197.1">
    <property type="nucleotide sequence ID" value="NZ_CP063169.1"/>
</dbReference>
<protein>
    <submittedName>
        <fullName evidence="4">Right-handed parallel beta-helix repeat-containing protein</fullName>
    </submittedName>
</protein>
<accession>A0A7M1SVF1</accession>
<keyword evidence="5" id="KW-1185">Reference proteome</keyword>
<feature type="signal peptide" evidence="2">
    <location>
        <begin position="1"/>
        <end position="35"/>
    </location>
</feature>
<dbReference type="SMART" id="SM00710">
    <property type="entry name" value="PbH1"/>
    <property type="match status" value="9"/>
</dbReference>
<dbReference type="InterPro" id="IPR039448">
    <property type="entry name" value="Beta_helix"/>
</dbReference>
<dbReference type="InterPro" id="IPR011050">
    <property type="entry name" value="Pectin_lyase_fold/virulence"/>
</dbReference>
<dbReference type="InterPro" id="IPR012334">
    <property type="entry name" value="Pectin_lyas_fold"/>
</dbReference>
<evidence type="ECO:0000313" key="4">
    <source>
        <dbReference type="EMBL" id="QOR71539.1"/>
    </source>
</evidence>
<dbReference type="AlphaFoldDB" id="A0A7M1SVF1"/>